<keyword evidence="2 5" id="KW-0812">Transmembrane</keyword>
<organism evidence="6 7">
    <name type="scientific">Phenylobacterium parvum</name>
    <dbReference type="NCBI Taxonomy" id="2201350"/>
    <lineage>
        <taxon>Bacteria</taxon>
        <taxon>Pseudomonadati</taxon>
        <taxon>Pseudomonadota</taxon>
        <taxon>Alphaproteobacteria</taxon>
        <taxon>Caulobacterales</taxon>
        <taxon>Caulobacteraceae</taxon>
        <taxon>Phenylobacterium</taxon>
    </lineage>
</organism>
<dbReference type="GO" id="GO:0015035">
    <property type="term" value="F:protein-disulfide reductase activity"/>
    <property type="evidence" value="ECO:0007669"/>
    <property type="project" value="InterPro"/>
</dbReference>
<keyword evidence="7" id="KW-1185">Reference proteome</keyword>
<evidence type="ECO:0000313" key="6">
    <source>
        <dbReference type="EMBL" id="AWM76780.1"/>
    </source>
</evidence>
<dbReference type="GO" id="GO:0006457">
    <property type="term" value="P:protein folding"/>
    <property type="evidence" value="ECO:0007669"/>
    <property type="project" value="InterPro"/>
</dbReference>
<keyword evidence="3 5" id="KW-1133">Transmembrane helix</keyword>
<dbReference type="InterPro" id="IPR024199">
    <property type="entry name" value="Uncharacterised_DsbB"/>
</dbReference>
<reference evidence="7" key="1">
    <citation type="submission" date="2018-05" db="EMBL/GenBank/DDBJ databases">
        <title>Genome sequencing of Phenylobacterium sp. HYN0004.</title>
        <authorList>
            <person name="Yi H."/>
            <person name="Baek C."/>
        </authorList>
    </citation>
    <scope>NUCLEOTIDE SEQUENCE [LARGE SCALE GENOMIC DNA]</scope>
    <source>
        <strain evidence="7">HYN0004</strain>
    </source>
</reference>
<dbReference type="RefSeq" id="WP_110449349.1">
    <property type="nucleotide sequence ID" value="NZ_CP029479.1"/>
</dbReference>
<dbReference type="EMBL" id="CP029479">
    <property type="protein sequence ID" value="AWM76780.1"/>
    <property type="molecule type" value="Genomic_DNA"/>
</dbReference>
<protein>
    <submittedName>
        <fullName evidence="6">Disulfide bond formation protein B</fullName>
    </submittedName>
</protein>
<dbReference type="GO" id="GO:0016020">
    <property type="term" value="C:membrane"/>
    <property type="evidence" value="ECO:0007669"/>
    <property type="project" value="UniProtKB-SubCell"/>
</dbReference>
<dbReference type="Pfam" id="PF02600">
    <property type="entry name" value="DsbB"/>
    <property type="match status" value="1"/>
</dbReference>
<feature type="transmembrane region" description="Helical" evidence="5">
    <location>
        <begin position="82"/>
        <end position="102"/>
    </location>
</feature>
<dbReference type="AlphaFoldDB" id="A0A2Z3HTX4"/>
<dbReference type="SUPFAM" id="SSF158442">
    <property type="entry name" value="DsbB-like"/>
    <property type="match status" value="1"/>
</dbReference>
<dbReference type="Gene3D" id="1.20.1550.10">
    <property type="entry name" value="DsbB-like"/>
    <property type="match status" value="1"/>
</dbReference>
<keyword evidence="4 5" id="KW-0472">Membrane</keyword>
<evidence type="ECO:0000256" key="5">
    <source>
        <dbReference type="SAM" id="Phobius"/>
    </source>
</evidence>
<evidence type="ECO:0000256" key="3">
    <source>
        <dbReference type="ARBA" id="ARBA00022989"/>
    </source>
</evidence>
<feature type="transmembrane region" description="Helical" evidence="5">
    <location>
        <begin position="56"/>
        <end position="75"/>
    </location>
</feature>
<accession>A0A2Z3HTX4</accession>
<evidence type="ECO:0000313" key="7">
    <source>
        <dbReference type="Proteomes" id="UP000247763"/>
    </source>
</evidence>
<comment type="subcellular location">
    <subcellularLocation>
        <location evidence="1">Membrane</location>
        <topology evidence="1">Multi-pass membrane protein</topology>
    </subcellularLocation>
</comment>
<evidence type="ECO:0000256" key="2">
    <source>
        <dbReference type="ARBA" id="ARBA00022692"/>
    </source>
</evidence>
<dbReference type="OrthoDB" id="9808637at2"/>
<gene>
    <name evidence="6" type="ORF">HYN04_02795</name>
</gene>
<evidence type="ECO:0000256" key="1">
    <source>
        <dbReference type="ARBA" id="ARBA00004141"/>
    </source>
</evidence>
<evidence type="ECO:0000256" key="4">
    <source>
        <dbReference type="ARBA" id="ARBA00023136"/>
    </source>
</evidence>
<proteinExistence type="predicted"/>
<dbReference type="Proteomes" id="UP000247763">
    <property type="component" value="Chromosome"/>
</dbReference>
<dbReference type="InterPro" id="IPR023380">
    <property type="entry name" value="DsbB-like_sf"/>
</dbReference>
<dbReference type="KEGG" id="phb:HYN04_02795"/>
<feature type="transmembrane region" description="Helical" evidence="5">
    <location>
        <begin position="155"/>
        <end position="173"/>
    </location>
</feature>
<dbReference type="InterPro" id="IPR003752">
    <property type="entry name" value="DiS_bond_form_DsbB/BdbC"/>
</dbReference>
<dbReference type="PIRSF" id="PIRSF033913">
    <property type="entry name" value="S-S_format_DsbB"/>
    <property type="match status" value="1"/>
</dbReference>
<sequence>MATSSPGTAQALRDRLPATWPALALAASVAMLATAHAFERFGGYAPCLLCLKQREVYWVAGGLALAGLLVLRLAPGRRLRPWLALGLGGIFLFGAGLAAYHAGAEWKWWPGPGACAGAGGSVSDLDMSGLLDGTLKVKPPACDEAAWRLLGLSMAGWNVLVSLGLAFLGFLAWRMDRRAP</sequence>
<name>A0A2Z3HTX4_9CAUL</name>